<dbReference type="Proteomes" id="UP000004095">
    <property type="component" value="Unassembled WGS sequence"/>
</dbReference>
<organism evidence="1 2">
    <name type="scientific">Microscilla marina ATCC 23134</name>
    <dbReference type="NCBI Taxonomy" id="313606"/>
    <lineage>
        <taxon>Bacteria</taxon>
        <taxon>Pseudomonadati</taxon>
        <taxon>Bacteroidota</taxon>
        <taxon>Cytophagia</taxon>
        <taxon>Cytophagales</taxon>
        <taxon>Microscillaceae</taxon>
        <taxon>Microscilla</taxon>
    </lineage>
</organism>
<dbReference type="OrthoDB" id="963183at2"/>
<name>A1ZMZ0_MICM2</name>
<protein>
    <submittedName>
        <fullName evidence="1">Uncharacterized protein</fullName>
    </submittedName>
</protein>
<dbReference type="EMBL" id="AAWS01000017">
    <property type="protein sequence ID" value="EAY28171.1"/>
    <property type="molecule type" value="Genomic_DNA"/>
</dbReference>
<comment type="caution">
    <text evidence="1">The sequence shown here is derived from an EMBL/GenBank/DDBJ whole genome shotgun (WGS) entry which is preliminary data.</text>
</comment>
<evidence type="ECO:0000313" key="1">
    <source>
        <dbReference type="EMBL" id="EAY28171.1"/>
    </source>
</evidence>
<reference evidence="1 2" key="1">
    <citation type="submission" date="2007-01" db="EMBL/GenBank/DDBJ databases">
        <authorList>
            <person name="Haygood M."/>
            <person name="Podell S."/>
            <person name="Anderson C."/>
            <person name="Hopkinson B."/>
            <person name="Roe K."/>
            <person name="Barbeau K."/>
            <person name="Gaasterland T."/>
            <person name="Ferriera S."/>
            <person name="Johnson J."/>
            <person name="Kravitz S."/>
            <person name="Beeson K."/>
            <person name="Sutton G."/>
            <person name="Rogers Y.-H."/>
            <person name="Friedman R."/>
            <person name="Frazier M."/>
            <person name="Venter J.C."/>
        </authorList>
    </citation>
    <scope>NUCLEOTIDE SEQUENCE [LARGE SCALE GENOMIC DNA]</scope>
    <source>
        <strain evidence="1 2">ATCC 23134</strain>
    </source>
</reference>
<proteinExistence type="predicted"/>
<dbReference type="AlphaFoldDB" id="A1ZMZ0"/>
<accession>A1ZMZ0</accession>
<sequence>MQEFDTIEEAFRWFLENDFPNLSSEDKVKLKDVKYSFYKEGRSLSKKKMVNVMEKYGEFKTVYKYGSNKK</sequence>
<dbReference type="RefSeq" id="WP_002698307.1">
    <property type="nucleotide sequence ID" value="NZ_AAWS01000017.1"/>
</dbReference>
<keyword evidence="2" id="KW-1185">Reference proteome</keyword>
<gene>
    <name evidence="1" type="ORF">M23134_03432</name>
</gene>
<evidence type="ECO:0000313" key="2">
    <source>
        <dbReference type="Proteomes" id="UP000004095"/>
    </source>
</evidence>